<organism evidence="9 10">
    <name type="scientific">Jejudonia soesokkakensis</name>
    <dbReference type="NCBI Taxonomy" id="1323432"/>
    <lineage>
        <taxon>Bacteria</taxon>
        <taxon>Pseudomonadati</taxon>
        <taxon>Bacteroidota</taxon>
        <taxon>Flavobacteriia</taxon>
        <taxon>Flavobacteriales</taxon>
        <taxon>Flavobacteriaceae</taxon>
        <taxon>Jejudonia</taxon>
    </lineage>
</organism>
<dbReference type="PANTHER" id="PTHR11986:SF18">
    <property type="entry name" value="ORNITHINE AMINOTRANSFERASE, MITOCHONDRIAL"/>
    <property type="match status" value="1"/>
</dbReference>
<dbReference type="EC" id="2.6.1.13" evidence="3"/>
<dbReference type="PIRSF" id="PIRSF000521">
    <property type="entry name" value="Transaminase_4ab_Lys_Orn"/>
    <property type="match status" value="1"/>
</dbReference>
<dbReference type="InterPro" id="IPR015422">
    <property type="entry name" value="PyrdxlP-dep_Trfase_small"/>
</dbReference>
<dbReference type="CDD" id="cd00610">
    <property type="entry name" value="OAT_like"/>
    <property type="match status" value="1"/>
</dbReference>
<protein>
    <recommendedName>
        <fullName evidence="3">ornithine aminotransferase</fullName>
        <ecNumber evidence="3">2.6.1.13</ecNumber>
    </recommendedName>
    <alternativeName>
        <fullName evidence="7">Ornithine--oxo-acid aminotransferase</fullName>
    </alternativeName>
</protein>
<dbReference type="Pfam" id="PF00202">
    <property type="entry name" value="Aminotran_3"/>
    <property type="match status" value="1"/>
</dbReference>
<dbReference type="InterPro" id="IPR010164">
    <property type="entry name" value="Orn_aminotrans"/>
</dbReference>
<dbReference type="RefSeq" id="WP_380217211.1">
    <property type="nucleotide sequence ID" value="NZ_JBHTBN010000002.1"/>
</dbReference>
<proteinExistence type="inferred from homology"/>
<keyword evidence="4 9" id="KW-0032">Aminotransferase</keyword>
<name>A0ABW2MUC9_9FLAO</name>
<comment type="caution">
    <text evidence="9">The sequence shown here is derived from an EMBL/GenBank/DDBJ whole genome shotgun (WGS) entry which is preliminary data.</text>
</comment>
<comment type="cofactor">
    <cofactor evidence="1">
        <name>pyridoxal 5'-phosphate</name>
        <dbReference type="ChEBI" id="CHEBI:597326"/>
    </cofactor>
</comment>
<keyword evidence="5 9" id="KW-0808">Transferase</keyword>
<comment type="similarity">
    <text evidence="8">Belongs to the class-III pyridoxal-phosphate-dependent aminotransferase family.</text>
</comment>
<evidence type="ECO:0000256" key="1">
    <source>
        <dbReference type="ARBA" id="ARBA00001933"/>
    </source>
</evidence>
<dbReference type="SUPFAM" id="SSF53383">
    <property type="entry name" value="PLP-dependent transferases"/>
    <property type="match status" value="1"/>
</dbReference>
<reference evidence="10" key="1">
    <citation type="journal article" date="2019" name="Int. J. Syst. Evol. Microbiol.">
        <title>The Global Catalogue of Microorganisms (GCM) 10K type strain sequencing project: providing services to taxonomists for standard genome sequencing and annotation.</title>
        <authorList>
            <consortium name="The Broad Institute Genomics Platform"/>
            <consortium name="The Broad Institute Genome Sequencing Center for Infectious Disease"/>
            <person name="Wu L."/>
            <person name="Ma J."/>
        </authorList>
    </citation>
    <scope>NUCLEOTIDE SEQUENCE [LARGE SCALE GENOMIC DNA]</scope>
    <source>
        <strain evidence="10">CGMCC 1.16306</strain>
    </source>
</reference>
<dbReference type="InterPro" id="IPR050103">
    <property type="entry name" value="Class-III_PLP-dep_AT"/>
</dbReference>
<evidence type="ECO:0000256" key="4">
    <source>
        <dbReference type="ARBA" id="ARBA00022576"/>
    </source>
</evidence>
<dbReference type="InterPro" id="IPR015424">
    <property type="entry name" value="PyrdxlP-dep_Trfase"/>
</dbReference>
<dbReference type="PANTHER" id="PTHR11986">
    <property type="entry name" value="AMINOTRANSFERASE CLASS III"/>
    <property type="match status" value="1"/>
</dbReference>
<dbReference type="InterPro" id="IPR015421">
    <property type="entry name" value="PyrdxlP-dep_Trfase_major"/>
</dbReference>
<evidence type="ECO:0000256" key="2">
    <source>
        <dbReference type="ARBA" id="ARBA00004998"/>
    </source>
</evidence>
<dbReference type="Proteomes" id="UP001596415">
    <property type="component" value="Unassembled WGS sequence"/>
</dbReference>
<evidence type="ECO:0000256" key="8">
    <source>
        <dbReference type="RuleBase" id="RU003560"/>
    </source>
</evidence>
<sequence>MSVLEKTASQKAIDLENKHGAHNYHPLPVVLSKGEGVYVWDVEGKKYYDFLSAYSAVNQGHCHPKIVDAMTNQARTLSLTSRAFYNDMLGKYEKYASDYFNFDKLLPMNTGAEAVETALKICRKWAYEKKGIDVNEAEIIVCENNFHGRTTTIISFSNDPVARKHFGPFTKGFIKIEYDNIEALKEVLENNKNVAGFLVEPIQGEAGVYVPSENYLKEAKALCEKHNVLFIADEVQTGIARTGRLLATCGNCSCENKDCNGTPDVKPDVLILGKALSGGAYPVSAVLANNEIMSVIEPGTHGSTFGGNPIAAAVAMAALDVVSEEHLAENAYRLGNIFREELNRYIATTDTVTLVRGKGLLNAIVINDSEESDTAWNICLRLRDNGLLAKPTHGNIIRFAPPLVMTEAELRDCISIIIKTLKEFE</sequence>
<evidence type="ECO:0000256" key="6">
    <source>
        <dbReference type="ARBA" id="ARBA00022898"/>
    </source>
</evidence>
<evidence type="ECO:0000313" key="9">
    <source>
        <dbReference type="EMBL" id="MFC7357370.1"/>
    </source>
</evidence>
<dbReference type="GO" id="GO:0004587">
    <property type="term" value="F:ornithine aminotransferase activity"/>
    <property type="evidence" value="ECO:0007669"/>
    <property type="project" value="UniProtKB-EC"/>
</dbReference>
<gene>
    <name evidence="9" type="primary">rocD</name>
    <name evidence="9" type="ORF">ACFQO1_06710</name>
</gene>
<dbReference type="Gene3D" id="3.40.640.10">
    <property type="entry name" value="Type I PLP-dependent aspartate aminotransferase-like (Major domain)"/>
    <property type="match status" value="1"/>
</dbReference>
<dbReference type="NCBIfam" id="TIGR01885">
    <property type="entry name" value="Orn_aminotrans"/>
    <property type="match status" value="1"/>
</dbReference>
<evidence type="ECO:0000256" key="7">
    <source>
        <dbReference type="ARBA" id="ARBA00030587"/>
    </source>
</evidence>
<dbReference type="Gene3D" id="3.90.1150.10">
    <property type="entry name" value="Aspartate Aminotransferase, domain 1"/>
    <property type="match status" value="1"/>
</dbReference>
<accession>A0ABW2MUC9</accession>
<keyword evidence="6 8" id="KW-0663">Pyridoxal phosphate</keyword>
<keyword evidence="10" id="KW-1185">Reference proteome</keyword>
<dbReference type="InterPro" id="IPR005814">
    <property type="entry name" value="Aminotrans_3"/>
</dbReference>
<comment type="pathway">
    <text evidence="2">Amino-acid biosynthesis; L-proline biosynthesis; L-glutamate 5-semialdehyde from L-ornithine: step 1/1.</text>
</comment>
<dbReference type="EMBL" id="JBHTBN010000002">
    <property type="protein sequence ID" value="MFC7357370.1"/>
    <property type="molecule type" value="Genomic_DNA"/>
</dbReference>
<evidence type="ECO:0000256" key="5">
    <source>
        <dbReference type="ARBA" id="ARBA00022679"/>
    </source>
</evidence>
<evidence type="ECO:0000313" key="10">
    <source>
        <dbReference type="Proteomes" id="UP001596415"/>
    </source>
</evidence>
<evidence type="ECO:0000256" key="3">
    <source>
        <dbReference type="ARBA" id="ARBA00012924"/>
    </source>
</evidence>